<evidence type="ECO:0000313" key="4">
    <source>
        <dbReference type="Proteomes" id="UP000199444"/>
    </source>
</evidence>
<dbReference type="Gene3D" id="3.90.1210.10">
    <property type="entry name" value="Antifreeze-like/N-acetylneuraminic acid synthase C-terminal domain"/>
    <property type="match status" value="1"/>
</dbReference>
<accession>A0A1H0ZLK2</accession>
<protein>
    <submittedName>
        <fullName evidence="3">Pilus assembly protein CpaB</fullName>
    </submittedName>
</protein>
<dbReference type="EMBL" id="FNKD01000001">
    <property type="protein sequence ID" value="SDQ28340.1"/>
    <property type="molecule type" value="Genomic_DNA"/>
</dbReference>
<reference evidence="3 4" key="1">
    <citation type="submission" date="2016-10" db="EMBL/GenBank/DDBJ databases">
        <authorList>
            <person name="de Groot N.N."/>
        </authorList>
    </citation>
    <scope>NUCLEOTIDE SEQUENCE [LARGE SCALE GENOMIC DNA]</scope>
    <source>
        <strain evidence="3 4">CGMCC 1.10449</strain>
    </source>
</reference>
<evidence type="ECO:0000313" key="3">
    <source>
        <dbReference type="EMBL" id="SDQ28340.1"/>
    </source>
</evidence>
<dbReference type="InterPro" id="IPR013974">
    <property type="entry name" value="SAF"/>
</dbReference>
<dbReference type="CDD" id="cd11614">
    <property type="entry name" value="SAF_CpaB_FlgA_like"/>
    <property type="match status" value="1"/>
</dbReference>
<feature type="compositionally biased region" description="Basic and acidic residues" evidence="1">
    <location>
        <begin position="208"/>
        <end position="245"/>
    </location>
</feature>
<feature type="region of interest" description="Disordered" evidence="1">
    <location>
        <begin position="203"/>
        <end position="245"/>
    </location>
</feature>
<dbReference type="STRING" id="553311.SAMN05216231_1311"/>
<dbReference type="Pfam" id="PF08666">
    <property type="entry name" value="SAF"/>
    <property type="match status" value="1"/>
</dbReference>
<dbReference type="AlphaFoldDB" id="A0A1H0ZLK2"/>
<feature type="domain" description="SAF" evidence="2">
    <location>
        <begin position="42"/>
        <end position="100"/>
    </location>
</feature>
<proteinExistence type="predicted"/>
<sequence length="245" mass="27822">MLESKRKAIIFFLIALVLALVSGFLVLKKVQALNSNLGTIVEVYVANNDIPSRSMIKPEDITTDEIPKKYLRDEHITNIESLKNIVSVVPLSSGEIITKSILKKTSTITETDNRLITLLNSSEKIFFDQELFALDRVDIIISNSFGEEPLTEVFMKDVKVARVATQKKEFSGVQLEIPFEKVPELIHMQNYADSLRIVKSNVGQMQKQADKEEAEAENKQVIEEVPEKDKEKKENAEKEKKDNKE</sequence>
<evidence type="ECO:0000256" key="1">
    <source>
        <dbReference type="SAM" id="MobiDB-lite"/>
    </source>
</evidence>
<evidence type="ECO:0000259" key="2">
    <source>
        <dbReference type="Pfam" id="PF08666"/>
    </source>
</evidence>
<dbReference type="Proteomes" id="UP000199444">
    <property type="component" value="Unassembled WGS sequence"/>
</dbReference>
<dbReference type="RefSeq" id="WP_092492111.1">
    <property type="nucleotide sequence ID" value="NZ_FNKD01000001.1"/>
</dbReference>
<keyword evidence="4" id="KW-1185">Reference proteome</keyword>
<gene>
    <name evidence="3" type="ORF">SAMN05216231_1311</name>
</gene>
<name>A0A1H0ZLK2_9BACI</name>
<organism evidence="3 4">
    <name type="scientific">Virgibacillus salinus</name>
    <dbReference type="NCBI Taxonomy" id="553311"/>
    <lineage>
        <taxon>Bacteria</taxon>
        <taxon>Bacillati</taxon>
        <taxon>Bacillota</taxon>
        <taxon>Bacilli</taxon>
        <taxon>Bacillales</taxon>
        <taxon>Bacillaceae</taxon>
        <taxon>Virgibacillus</taxon>
    </lineage>
</organism>